<dbReference type="InterPro" id="IPR050836">
    <property type="entry name" value="SDS22/Internalin_LRR"/>
</dbReference>
<evidence type="ECO:0000256" key="1">
    <source>
        <dbReference type="ARBA" id="ARBA00022614"/>
    </source>
</evidence>
<dbReference type="InterPro" id="IPR003591">
    <property type="entry name" value="Leu-rich_rpt_typical-subtyp"/>
</dbReference>
<dbReference type="Pfam" id="PF12799">
    <property type="entry name" value="LRR_4"/>
    <property type="match status" value="1"/>
</dbReference>
<accession>A0A875RN57</accession>
<dbReference type="InterPro" id="IPR032675">
    <property type="entry name" value="LRR_dom_sf"/>
</dbReference>
<feature type="compositionally biased region" description="Acidic residues" evidence="3">
    <location>
        <begin position="47"/>
        <end position="64"/>
    </location>
</feature>
<dbReference type="EMBL" id="CP064812">
    <property type="protein sequence ID" value="QPG73200.1"/>
    <property type="molecule type" value="Genomic_DNA"/>
</dbReference>
<protein>
    <submittedName>
        <fullName evidence="4">Protein phosphatase 1 regulatory subunit sds22</fullName>
    </submittedName>
</protein>
<organism evidence="4 5">
    <name type="scientific">Eeniella nana</name>
    <name type="common">Yeast</name>
    <name type="synonym">Brettanomyces nanus</name>
    <dbReference type="NCBI Taxonomy" id="13502"/>
    <lineage>
        <taxon>Eukaryota</taxon>
        <taxon>Fungi</taxon>
        <taxon>Dikarya</taxon>
        <taxon>Ascomycota</taxon>
        <taxon>Saccharomycotina</taxon>
        <taxon>Pichiomycetes</taxon>
        <taxon>Pichiales</taxon>
        <taxon>Pichiaceae</taxon>
        <taxon>Brettanomyces</taxon>
    </lineage>
</organism>
<evidence type="ECO:0000313" key="4">
    <source>
        <dbReference type="EMBL" id="QPG73200.1"/>
    </source>
</evidence>
<keyword evidence="5" id="KW-1185">Reference proteome</keyword>
<evidence type="ECO:0000313" key="5">
    <source>
        <dbReference type="Proteomes" id="UP000662931"/>
    </source>
</evidence>
<dbReference type="SMART" id="SM00369">
    <property type="entry name" value="LRR_TYP"/>
    <property type="match status" value="5"/>
</dbReference>
<dbReference type="GeneID" id="62193908"/>
<feature type="region of interest" description="Disordered" evidence="3">
    <location>
        <begin position="1"/>
        <end position="68"/>
    </location>
</feature>
<feature type="compositionally biased region" description="Basic and acidic residues" evidence="3">
    <location>
        <begin position="1"/>
        <end position="21"/>
    </location>
</feature>
<dbReference type="SMART" id="SM00365">
    <property type="entry name" value="LRR_SD22"/>
    <property type="match status" value="10"/>
</dbReference>
<reference evidence="4" key="1">
    <citation type="submission" date="2020-10" db="EMBL/GenBank/DDBJ databases">
        <authorList>
            <person name="Roach M.J.R."/>
        </authorList>
    </citation>
    <scope>NUCLEOTIDE SEQUENCE</scope>
    <source>
        <strain evidence="4">CBS 1945</strain>
    </source>
</reference>
<sequence>MSGDKQDQHLADKVDKLRLQEGTESVSGEVEAVDSSGEAVRSMSSATDDEDDDDDNDDEEEDESPMVKAIRVEEEMKKKEFAHIEKTYGMTEIPDSTPQILPADSELTEDVPLDTDYIDLVHMKIRSLESLGLDRFSKLESLVLRDNLIESLHEFKLLTCKDCLEELDLYDNRIKHISKHINELINLKSLDLSFNNLKHVKHVDKLTKLENLYFVQNKIHFIENLEGLNHLKNLEFGGNHVERISETILKLPSLEQLWLGQNKITKLENLDNLNNLKILSIQSNRIDHIEGLDKLQSLEELYLSHNKITKLQGLEKLSNLNVLDITGNKISRIENMKELKNLTDFWASYNLIDSFDNLHEELGCLPKLETVYLEGNPIQRNNSTQYRTKVRLNLGKSLKKIDALYIASNQMVL</sequence>
<keyword evidence="1" id="KW-0433">Leucine-rich repeat</keyword>
<dbReference type="PROSITE" id="PS51450">
    <property type="entry name" value="LRR"/>
    <property type="match status" value="8"/>
</dbReference>
<gene>
    <name evidence="4" type="primary">SDS22</name>
    <name evidence="4" type="ORF">FOA43_000507</name>
</gene>
<dbReference type="Gene3D" id="3.80.10.10">
    <property type="entry name" value="Ribonuclease Inhibitor"/>
    <property type="match status" value="2"/>
</dbReference>
<name>A0A875RN57_EENNA</name>
<dbReference type="InterPro" id="IPR025875">
    <property type="entry name" value="Leu-rich_rpt_4"/>
</dbReference>
<dbReference type="AlphaFoldDB" id="A0A875RN57"/>
<dbReference type="PRINTS" id="PR00019">
    <property type="entry name" value="LEURICHRPT"/>
</dbReference>
<dbReference type="RefSeq" id="XP_038776765.1">
    <property type="nucleotide sequence ID" value="XM_038920837.1"/>
</dbReference>
<dbReference type="InterPro" id="IPR001611">
    <property type="entry name" value="Leu-rich_rpt"/>
</dbReference>
<proteinExistence type="predicted"/>
<dbReference type="SUPFAM" id="SSF52058">
    <property type="entry name" value="L domain-like"/>
    <property type="match status" value="1"/>
</dbReference>
<evidence type="ECO:0000256" key="3">
    <source>
        <dbReference type="SAM" id="MobiDB-lite"/>
    </source>
</evidence>
<dbReference type="Pfam" id="PF13855">
    <property type="entry name" value="LRR_8"/>
    <property type="match status" value="1"/>
</dbReference>
<evidence type="ECO:0000256" key="2">
    <source>
        <dbReference type="ARBA" id="ARBA00022737"/>
    </source>
</evidence>
<dbReference type="PANTHER" id="PTHR46652">
    <property type="entry name" value="LEUCINE-RICH REPEAT AND IQ DOMAIN-CONTAINING PROTEIN 1-RELATED"/>
    <property type="match status" value="1"/>
</dbReference>
<dbReference type="OrthoDB" id="266138at2759"/>
<dbReference type="PANTHER" id="PTHR46652:SF3">
    <property type="entry name" value="LEUCINE-RICH REPEAT-CONTAINING PROTEIN 9"/>
    <property type="match status" value="1"/>
</dbReference>
<dbReference type="Proteomes" id="UP000662931">
    <property type="component" value="Chromosome 1"/>
</dbReference>
<keyword evidence="2" id="KW-0677">Repeat</keyword>
<dbReference type="KEGG" id="bnn:FOA43_000507"/>